<dbReference type="VEuPathDB" id="FungiDB:PGUG_01817"/>
<dbReference type="SUPFAM" id="SSF54001">
    <property type="entry name" value="Cysteine proteinases"/>
    <property type="match status" value="1"/>
</dbReference>
<evidence type="ECO:0000259" key="5">
    <source>
        <dbReference type="PROSITE" id="PS50600"/>
    </source>
</evidence>
<keyword evidence="4" id="KW-0788">Thiol protease</keyword>
<evidence type="ECO:0000256" key="4">
    <source>
        <dbReference type="ARBA" id="ARBA00022807"/>
    </source>
</evidence>
<dbReference type="AlphaFoldDB" id="A5DEW6"/>
<dbReference type="GO" id="GO:0000338">
    <property type="term" value="P:protein deneddylation"/>
    <property type="evidence" value="ECO:0007669"/>
    <property type="project" value="TreeGrafter"/>
</dbReference>
<reference evidence="6 7" key="1">
    <citation type="journal article" date="2009" name="Nature">
        <title>Evolution of pathogenicity and sexual reproduction in eight Candida genomes.</title>
        <authorList>
            <person name="Butler G."/>
            <person name="Rasmussen M.D."/>
            <person name="Lin M.F."/>
            <person name="Santos M.A."/>
            <person name="Sakthikumar S."/>
            <person name="Munro C.A."/>
            <person name="Rheinbay E."/>
            <person name="Grabherr M."/>
            <person name="Forche A."/>
            <person name="Reedy J.L."/>
            <person name="Agrafioti I."/>
            <person name="Arnaud M.B."/>
            <person name="Bates S."/>
            <person name="Brown A.J."/>
            <person name="Brunke S."/>
            <person name="Costanzo M.C."/>
            <person name="Fitzpatrick D.A."/>
            <person name="de Groot P.W."/>
            <person name="Harris D."/>
            <person name="Hoyer L.L."/>
            <person name="Hube B."/>
            <person name="Klis F.M."/>
            <person name="Kodira C."/>
            <person name="Lennard N."/>
            <person name="Logue M.E."/>
            <person name="Martin R."/>
            <person name="Neiman A.M."/>
            <person name="Nikolaou E."/>
            <person name="Quail M.A."/>
            <person name="Quinn J."/>
            <person name="Santos M.C."/>
            <person name="Schmitzberger F.F."/>
            <person name="Sherlock G."/>
            <person name="Shah P."/>
            <person name="Silverstein K.A."/>
            <person name="Skrzypek M.S."/>
            <person name="Soll D."/>
            <person name="Staggs R."/>
            <person name="Stansfield I."/>
            <person name="Stumpf M.P."/>
            <person name="Sudbery P.E."/>
            <person name="Srikantha T."/>
            <person name="Zeng Q."/>
            <person name="Berman J."/>
            <person name="Berriman M."/>
            <person name="Heitman J."/>
            <person name="Gow N.A."/>
            <person name="Lorenz M.C."/>
            <person name="Birren B.W."/>
            <person name="Kellis M."/>
            <person name="Cuomo C.A."/>
        </authorList>
    </citation>
    <scope>NUCLEOTIDE SEQUENCE [LARGE SCALE GENOMIC DNA]</scope>
    <source>
        <strain evidence="7">ATCC 6260 / CBS 566 / DSM 6381 / JCM 1539 / NBRC 10279 / NRRL Y-324</strain>
    </source>
</reference>
<dbReference type="GeneID" id="5127820"/>
<feature type="domain" description="Ubiquitin-like protease family profile" evidence="5">
    <location>
        <begin position="60"/>
        <end position="222"/>
    </location>
</feature>
<dbReference type="EMBL" id="CH408156">
    <property type="protein sequence ID" value="EDK37719.2"/>
    <property type="molecule type" value="Genomic_DNA"/>
</dbReference>
<sequence length="263" mass="30063">MKTTGFDFLEQLPTVEDPPQSRQTKKGKKKQKKAHIGFKSIRDDIVSQSVGSKILHYHSIALFKDDLGLLLPGNWLNDNNIAFIFEWLTHTHLAPRTSLVFPSIVQLLVHFPSSDDLSSLIPTKDTDYVFLPLNDIEDFQETDLEAVNTGDHWLLCVYSYRSSRLYVYDSADDTNDELLEALAKRIEIGTKTRKVEITKMVCDQQPNEDDCGVYVLMITCALMKKITDHIENNETQLLDISSLKFDATSARMFMMNLVRTLQN</sequence>
<comment type="similarity">
    <text evidence="1">Belongs to the peptidase C48 family.</text>
</comment>
<proteinExistence type="inferred from homology"/>
<evidence type="ECO:0000256" key="2">
    <source>
        <dbReference type="ARBA" id="ARBA00022670"/>
    </source>
</evidence>
<dbReference type="InterPro" id="IPR044613">
    <property type="entry name" value="Nep1/2-like"/>
</dbReference>
<dbReference type="OrthoDB" id="5065855at2759"/>
<dbReference type="GO" id="GO:0019784">
    <property type="term" value="F:deNEDDylase activity"/>
    <property type="evidence" value="ECO:0007669"/>
    <property type="project" value="InterPro"/>
</dbReference>
<protein>
    <recommendedName>
        <fullName evidence="5">Ubiquitin-like protease family profile domain-containing protein</fullName>
    </recommendedName>
</protein>
<dbReference type="InParanoid" id="A5DEW6"/>
<keyword evidence="3" id="KW-0378">Hydrolase</keyword>
<dbReference type="PANTHER" id="PTHR46468:SF1">
    <property type="entry name" value="SENTRIN-SPECIFIC PROTEASE 8"/>
    <property type="match status" value="1"/>
</dbReference>
<dbReference type="GO" id="GO:0006508">
    <property type="term" value="P:proteolysis"/>
    <property type="evidence" value="ECO:0007669"/>
    <property type="project" value="UniProtKB-KW"/>
</dbReference>
<dbReference type="InterPro" id="IPR038765">
    <property type="entry name" value="Papain-like_cys_pep_sf"/>
</dbReference>
<dbReference type="Gene3D" id="3.40.395.10">
    <property type="entry name" value="Adenoviral Proteinase, Chain A"/>
    <property type="match status" value="1"/>
</dbReference>
<keyword evidence="7" id="KW-1185">Reference proteome</keyword>
<dbReference type="GO" id="GO:0008234">
    <property type="term" value="F:cysteine-type peptidase activity"/>
    <property type="evidence" value="ECO:0007669"/>
    <property type="project" value="UniProtKB-KW"/>
</dbReference>
<dbReference type="Proteomes" id="UP000001997">
    <property type="component" value="Unassembled WGS sequence"/>
</dbReference>
<dbReference type="KEGG" id="pgu:PGUG_01817"/>
<dbReference type="RefSeq" id="XP_001486146.2">
    <property type="nucleotide sequence ID" value="XM_001486096.1"/>
</dbReference>
<accession>A5DEW6</accession>
<evidence type="ECO:0000256" key="1">
    <source>
        <dbReference type="ARBA" id="ARBA00005234"/>
    </source>
</evidence>
<dbReference type="STRING" id="294746.A5DEW6"/>
<evidence type="ECO:0000313" key="6">
    <source>
        <dbReference type="EMBL" id="EDK37719.2"/>
    </source>
</evidence>
<dbReference type="OMA" id="LAKFCPM"/>
<keyword evidence="2" id="KW-0645">Protease</keyword>
<dbReference type="PANTHER" id="PTHR46468">
    <property type="entry name" value="SENTRIN-SPECIFIC PROTEASE 8"/>
    <property type="match status" value="1"/>
</dbReference>
<dbReference type="HOGENOM" id="CLU_063260_0_0_1"/>
<dbReference type="InterPro" id="IPR003653">
    <property type="entry name" value="Peptidase_C48_C"/>
</dbReference>
<gene>
    <name evidence="6" type="ORF">PGUG_01817</name>
</gene>
<organism evidence="6 7">
    <name type="scientific">Meyerozyma guilliermondii (strain ATCC 6260 / CBS 566 / DSM 6381 / JCM 1539 / NBRC 10279 / NRRL Y-324)</name>
    <name type="common">Yeast</name>
    <name type="synonym">Candida guilliermondii</name>
    <dbReference type="NCBI Taxonomy" id="294746"/>
    <lineage>
        <taxon>Eukaryota</taxon>
        <taxon>Fungi</taxon>
        <taxon>Dikarya</taxon>
        <taxon>Ascomycota</taxon>
        <taxon>Saccharomycotina</taxon>
        <taxon>Pichiomycetes</taxon>
        <taxon>Debaryomycetaceae</taxon>
        <taxon>Meyerozyma</taxon>
    </lineage>
</organism>
<dbReference type="Pfam" id="PF02902">
    <property type="entry name" value="Peptidase_C48"/>
    <property type="match status" value="1"/>
</dbReference>
<evidence type="ECO:0000313" key="7">
    <source>
        <dbReference type="Proteomes" id="UP000001997"/>
    </source>
</evidence>
<name>A5DEW6_PICGU</name>
<dbReference type="eggNOG" id="KOG3246">
    <property type="taxonomic scope" value="Eukaryota"/>
</dbReference>
<dbReference type="PROSITE" id="PS50600">
    <property type="entry name" value="ULP_PROTEASE"/>
    <property type="match status" value="1"/>
</dbReference>
<evidence type="ECO:0000256" key="3">
    <source>
        <dbReference type="ARBA" id="ARBA00022801"/>
    </source>
</evidence>